<dbReference type="GO" id="GO:0009236">
    <property type="term" value="P:cobalamin biosynthetic process"/>
    <property type="evidence" value="ECO:0007669"/>
    <property type="project" value="UniProtKB-UniPathway"/>
</dbReference>
<comment type="caution">
    <text evidence="1">The sequence shown here is derived from an EMBL/GenBank/DDBJ whole genome shotgun (WGS) entry which is preliminary data.</text>
</comment>
<dbReference type="InterPro" id="IPR003203">
    <property type="entry name" value="CobU/CobP"/>
</dbReference>
<dbReference type="AlphaFoldDB" id="A0A3D2X9Y1"/>
<accession>A0A3D2X9Y1</accession>
<name>A0A3D2X9Y1_9FIRM</name>
<dbReference type="Gene3D" id="3.40.50.300">
    <property type="entry name" value="P-loop containing nucleotide triphosphate hydrolases"/>
    <property type="match status" value="1"/>
</dbReference>
<organism evidence="1 2">
    <name type="scientific">Lachnoclostridium phytofermentans</name>
    <dbReference type="NCBI Taxonomy" id="66219"/>
    <lineage>
        <taxon>Bacteria</taxon>
        <taxon>Bacillati</taxon>
        <taxon>Bacillota</taxon>
        <taxon>Clostridia</taxon>
        <taxon>Lachnospirales</taxon>
        <taxon>Lachnospiraceae</taxon>
    </lineage>
</organism>
<gene>
    <name evidence="1" type="ORF">DHW61_12305</name>
</gene>
<dbReference type="GO" id="GO:0043752">
    <property type="term" value="F:adenosylcobinamide kinase activity"/>
    <property type="evidence" value="ECO:0007669"/>
    <property type="project" value="InterPro"/>
</dbReference>
<sequence>MKVSGLPIETVADGVMDETKQILYSLHEVIREWMKEDYPSLVEAEMIAKYLGRLYEYTEKNPNCFVLCDEVGLGVVPLEAFERSYREVVGRVLCELAKFSRKVHRVYYGIGVVIKDETNCTH</sequence>
<reference evidence="1 2" key="1">
    <citation type="journal article" date="2018" name="Nat. Biotechnol.">
        <title>A standardized bacterial taxonomy based on genome phylogeny substantially revises the tree of life.</title>
        <authorList>
            <person name="Parks D.H."/>
            <person name="Chuvochina M."/>
            <person name="Waite D.W."/>
            <person name="Rinke C."/>
            <person name="Skarshewski A."/>
            <person name="Chaumeil P.A."/>
            <person name="Hugenholtz P."/>
        </authorList>
    </citation>
    <scope>NUCLEOTIDE SEQUENCE [LARGE SCALE GENOMIC DNA]</scope>
    <source>
        <strain evidence="1">UBA11728</strain>
    </source>
</reference>
<dbReference type="InterPro" id="IPR027417">
    <property type="entry name" value="P-loop_NTPase"/>
</dbReference>
<proteinExistence type="predicted"/>
<dbReference type="UniPathway" id="UPA00148">
    <property type="reaction ID" value="UER00236"/>
</dbReference>
<evidence type="ECO:0000313" key="1">
    <source>
        <dbReference type="EMBL" id="HCL03168.1"/>
    </source>
</evidence>
<protein>
    <submittedName>
        <fullName evidence="1">Adenosylcobinamide kinase</fullName>
    </submittedName>
</protein>
<evidence type="ECO:0000313" key="2">
    <source>
        <dbReference type="Proteomes" id="UP000262969"/>
    </source>
</evidence>
<keyword evidence="1" id="KW-0418">Kinase</keyword>
<dbReference type="Pfam" id="PF02283">
    <property type="entry name" value="CobU"/>
    <property type="match status" value="1"/>
</dbReference>
<dbReference type="EMBL" id="DPVV01000413">
    <property type="protein sequence ID" value="HCL03168.1"/>
    <property type="molecule type" value="Genomic_DNA"/>
</dbReference>
<keyword evidence="1" id="KW-0808">Transferase</keyword>
<dbReference type="Proteomes" id="UP000262969">
    <property type="component" value="Unassembled WGS sequence"/>
</dbReference>
<dbReference type="SUPFAM" id="SSF52540">
    <property type="entry name" value="P-loop containing nucleoside triphosphate hydrolases"/>
    <property type="match status" value="1"/>
</dbReference>
<dbReference type="GO" id="GO:0000166">
    <property type="term" value="F:nucleotide binding"/>
    <property type="evidence" value="ECO:0007669"/>
    <property type="project" value="InterPro"/>
</dbReference>